<evidence type="ECO:0000256" key="3">
    <source>
        <dbReference type="SAM" id="MobiDB-lite"/>
    </source>
</evidence>
<keyword evidence="4" id="KW-0472">Membrane</keyword>
<dbReference type="InterPro" id="IPR004352">
    <property type="entry name" value="GH114_TIM-barrel"/>
</dbReference>
<proteinExistence type="predicted"/>
<evidence type="ECO:0000256" key="1">
    <source>
        <dbReference type="ARBA" id="ARBA00001255"/>
    </source>
</evidence>
<feature type="compositionally biased region" description="Low complexity" evidence="3">
    <location>
        <begin position="48"/>
        <end position="71"/>
    </location>
</feature>
<feature type="transmembrane region" description="Helical" evidence="4">
    <location>
        <begin position="20"/>
        <end position="40"/>
    </location>
</feature>
<gene>
    <name evidence="6" type="ORF">K432DRAFT_288045</name>
</gene>
<comment type="catalytic activity">
    <reaction evidence="1">
        <text>Hydrolysis of terminal, non-reducing alpha-D-galactose residues in alpha-D-galactosides, including galactose oligosaccharides, galactomannans and galactolipids.</text>
        <dbReference type="EC" id="3.2.1.22"/>
    </reaction>
</comment>
<keyword evidence="4" id="KW-1133">Transmembrane helix</keyword>
<dbReference type="InterPro" id="IPR013785">
    <property type="entry name" value="Aldolase_TIM"/>
</dbReference>
<evidence type="ECO:0000313" key="7">
    <source>
        <dbReference type="Proteomes" id="UP000250266"/>
    </source>
</evidence>
<dbReference type="AlphaFoldDB" id="A0A8E2JJM1"/>
<protein>
    <recommendedName>
        <fullName evidence="2">alpha-galactosidase</fullName>
        <ecNumber evidence="2">3.2.1.22</ecNumber>
    </recommendedName>
</protein>
<feature type="domain" description="Glycoside-hydrolase family GH114 TIM-barrel" evidence="5">
    <location>
        <begin position="84"/>
        <end position="321"/>
    </location>
</feature>
<reference evidence="6 7" key="1">
    <citation type="journal article" date="2016" name="Nat. Commun.">
        <title>Ectomycorrhizal ecology is imprinted in the genome of the dominant symbiotic fungus Cenococcum geophilum.</title>
        <authorList>
            <consortium name="DOE Joint Genome Institute"/>
            <person name="Peter M."/>
            <person name="Kohler A."/>
            <person name="Ohm R.A."/>
            <person name="Kuo A."/>
            <person name="Krutzmann J."/>
            <person name="Morin E."/>
            <person name="Arend M."/>
            <person name="Barry K.W."/>
            <person name="Binder M."/>
            <person name="Choi C."/>
            <person name="Clum A."/>
            <person name="Copeland A."/>
            <person name="Grisel N."/>
            <person name="Haridas S."/>
            <person name="Kipfer T."/>
            <person name="LaButti K."/>
            <person name="Lindquist E."/>
            <person name="Lipzen A."/>
            <person name="Maire R."/>
            <person name="Meier B."/>
            <person name="Mihaltcheva S."/>
            <person name="Molinier V."/>
            <person name="Murat C."/>
            <person name="Poggeler S."/>
            <person name="Quandt C.A."/>
            <person name="Sperisen C."/>
            <person name="Tritt A."/>
            <person name="Tisserant E."/>
            <person name="Crous P.W."/>
            <person name="Henrissat B."/>
            <person name="Nehls U."/>
            <person name="Egli S."/>
            <person name="Spatafora J.W."/>
            <person name="Grigoriev I.V."/>
            <person name="Martin F.M."/>
        </authorList>
    </citation>
    <scope>NUCLEOTIDE SEQUENCE [LARGE SCALE GENOMIC DNA]</scope>
    <source>
        <strain evidence="6 7">CBS 459.81</strain>
    </source>
</reference>
<evidence type="ECO:0000256" key="2">
    <source>
        <dbReference type="ARBA" id="ARBA00012755"/>
    </source>
</evidence>
<dbReference type="Pfam" id="PF03537">
    <property type="entry name" value="Glyco_hydro_114"/>
    <property type="match status" value="1"/>
</dbReference>
<dbReference type="EC" id="3.2.1.22" evidence="2"/>
<dbReference type="EMBL" id="KV744829">
    <property type="protein sequence ID" value="OCK84858.1"/>
    <property type="molecule type" value="Genomic_DNA"/>
</dbReference>
<evidence type="ECO:0000313" key="6">
    <source>
        <dbReference type="EMBL" id="OCK84858.1"/>
    </source>
</evidence>
<organism evidence="6 7">
    <name type="scientific">Lepidopterella palustris CBS 459.81</name>
    <dbReference type="NCBI Taxonomy" id="1314670"/>
    <lineage>
        <taxon>Eukaryota</taxon>
        <taxon>Fungi</taxon>
        <taxon>Dikarya</taxon>
        <taxon>Ascomycota</taxon>
        <taxon>Pezizomycotina</taxon>
        <taxon>Dothideomycetes</taxon>
        <taxon>Pleosporomycetidae</taxon>
        <taxon>Mytilinidiales</taxon>
        <taxon>Argynnaceae</taxon>
        <taxon>Lepidopterella</taxon>
    </lineage>
</organism>
<feature type="region of interest" description="Disordered" evidence="3">
    <location>
        <begin position="43"/>
        <end position="78"/>
    </location>
</feature>
<sequence>MKPPTHQGWWARQPLRRKLILVAVAAVVVIGLAVGLGVGLTQGGSNGSSPSSVPSSAPSSSTTVPPAQPSSTNKPTWTPSVNSTWQIVLQDPLDLSTSATTITPDVSIYDIDLFTNSKDTITTLHKLNKKVICYFSAGSYEPNRPDASNFTSADKGATLDGWPDEKWLDLNSTNVRNIMAARIQLAADKGCDAIDPDNIDGYQNNNGLNLTPADSISFLTFLSTAALTHNLSMGLKNAGDIVPTVLPLAQFSVNEQCVNYAECESFAPFITAGKPVFHIEYPSDAPNLMRSDLNKYCGTSGDASGSLGFSTVLKKMSLDGWVEFCNGVTATTGTGGS</sequence>
<dbReference type="OrthoDB" id="2108802at2759"/>
<dbReference type="PANTHER" id="PTHR35273:SF2">
    <property type="entry name" value="ALPHA-GALACTOSIDASE"/>
    <property type="match status" value="1"/>
</dbReference>
<accession>A0A8E2JJM1</accession>
<dbReference type="GO" id="GO:0004557">
    <property type="term" value="F:alpha-galactosidase activity"/>
    <property type="evidence" value="ECO:0007669"/>
    <property type="project" value="UniProtKB-EC"/>
</dbReference>
<dbReference type="Proteomes" id="UP000250266">
    <property type="component" value="Unassembled WGS sequence"/>
</dbReference>
<evidence type="ECO:0000256" key="4">
    <source>
        <dbReference type="SAM" id="Phobius"/>
    </source>
</evidence>
<dbReference type="Gene3D" id="3.20.20.70">
    <property type="entry name" value="Aldolase class I"/>
    <property type="match status" value="1"/>
</dbReference>
<name>A0A8E2JJM1_9PEZI</name>
<evidence type="ECO:0000259" key="5">
    <source>
        <dbReference type="Pfam" id="PF03537"/>
    </source>
</evidence>
<keyword evidence="4" id="KW-0812">Transmembrane</keyword>
<dbReference type="SUPFAM" id="SSF51445">
    <property type="entry name" value="(Trans)glycosidases"/>
    <property type="match status" value="1"/>
</dbReference>
<keyword evidence="7" id="KW-1185">Reference proteome</keyword>
<dbReference type="PANTHER" id="PTHR35273">
    <property type="entry name" value="ALPHA-1,4 POLYGALACTOSAMINIDASE, PUTATIVE (AFU_ORTHOLOGUE AFUA_3G07890)-RELATED"/>
    <property type="match status" value="1"/>
</dbReference>
<dbReference type="InterPro" id="IPR017853">
    <property type="entry name" value="GH"/>
</dbReference>
<keyword evidence="6" id="KW-0378">Hydrolase</keyword>